<feature type="compositionally biased region" description="Basic and acidic residues" evidence="1">
    <location>
        <begin position="410"/>
        <end position="419"/>
    </location>
</feature>
<dbReference type="EMBL" id="JAPMOS010000013">
    <property type="protein sequence ID" value="KAJ4460453.1"/>
    <property type="molecule type" value="Genomic_DNA"/>
</dbReference>
<name>A0ABQ8UMQ0_9EUKA</name>
<dbReference type="PANTHER" id="PTHR48125:SF10">
    <property type="entry name" value="OS12G0136300 PROTEIN"/>
    <property type="match status" value="1"/>
</dbReference>
<reference evidence="2" key="1">
    <citation type="journal article" date="2022" name="bioRxiv">
        <title>Genomics of Preaxostyla Flagellates Illuminates Evolutionary Transitions and the Path Towards Mitochondrial Loss.</title>
        <authorList>
            <person name="Novak L.V.F."/>
            <person name="Treitli S.C."/>
            <person name="Pyrih J."/>
            <person name="Halakuc P."/>
            <person name="Pipaliya S.V."/>
            <person name="Vacek V."/>
            <person name="Brzon O."/>
            <person name="Soukal P."/>
            <person name="Eme L."/>
            <person name="Dacks J.B."/>
            <person name="Karnkowska A."/>
            <person name="Elias M."/>
            <person name="Hampl V."/>
        </authorList>
    </citation>
    <scope>NUCLEOTIDE SEQUENCE</scope>
    <source>
        <strain evidence="2">RCP-MX</strain>
    </source>
</reference>
<feature type="compositionally biased region" description="Low complexity" evidence="1">
    <location>
        <begin position="400"/>
        <end position="409"/>
    </location>
</feature>
<feature type="compositionally biased region" description="Low complexity" evidence="1">
    <location>
        <begin position="36"/>
        <end position="56"/>
    </location>
</feature>
<protein>
    <submittedName>
        <fullName evidence="2">Uncharacterized protein</fullName>
    </submittedName>
</protein>
<proteinExistence type="predicted"/>
<evidence type="ECO:0000256" key="1">
    <source>
        <dbReference type="SAM" id="MobiDB-lite"/>
    </source>
</evidence>
<comment type="caution">
    <text evidence="2">The sequence shown here is derived from an EMBL/GenBank/DDBJ whole genome shotgun (WGS) entry which is preliminary data.</text>
</comment>
<dbReference type="InterPro" id="IPR032675">
    <property type="entry name" value="LRR_dom_sf"/>
</dbReference>
<accession>A0ABQ8UMQ0</accession>
<evidence type="ECO:0000313" key="3">
    <source>
        <dbReference type="Proteomes" id="UP001141327"/>
    </source>
</evidence>
<gene>
    <name evidence="2" type="ORF">PAPYR_3497</name>
</gene>
<organism evidence="2 3">
    <name type="scientific">Paratrimastix pyriformis</name>
    <dbReference type="NCBI Taxonomy" id="342808"/>
    <lineage>
        <taxon>Eukaryota</taxon>
        <taxon>Metamonada</taxon>
        <taxon>Preaxostyla</taxon>
        <taxon>Paratrimastigidae</taxon>
        <taxon>Paratrimastix</taxon>
    </lineage>
</organism>
<keyword evidence="3" id="KW-1185">Reference proteome</keyword>
<dbReference type="PANTHER" id="PTHR48125">
    <property type="entry name" value="LP07818P1"/>
    <property type="match status" value="1"/>
</dbReference>
<dbReference type="Gene3D" id="3.80.10.10">
    <property type="entry name" value="Ribonuclease Inhibitor"/>
    <property type="match status" value="1"/>
</dbReference>
<feature type="compositionally biased region" description="Acidic residues" evidence="1">
    <location>
        <begin position="120"/>
        <end position="136"/>
    </location>
</feature>
<evidence type="ECO:0000313" key="2">
    <source>
        <dbReference type="EMBL" id="KAJ4460453.1"/>
    </source>
</evidence>
<feature type="region of interest" description="Disordered" evidence="1">
    <location>
        <begin position="400"/>
        <end position="419"/>
    </location>
</feature>
<dbReference type="SUPFAM" id="SSF52047">
    <property type="entry name" value="RNI-like"/>
    <property type="match status" value="1"/>
</dbReference>
<feature type="compositionally biased region" description="Low complexity" evidence="1">
    <location>
        <begin position="99"/>
        <end position="116"/>
    </location>
</feature>
<feature type="region of interest" description="Disordered" evidence="1">
    <location>
        <begin position="68"/>
        <end position="136"/>
    </location>
</feature>
<feature type="region of interest" description="Disordered" evidence="1">
    <location>
        <begin position="17"/>
        <end position="56"/>
    </location>
</feature>
<dbReference type="Proteomes" id="UP001141327">
    <property type="component" value="Unassembled WGS sequence"/>
</dbReference>
<feature type="compositionally biased region" description="Low complexity" evidence="1">
    <location>
        <begin position="68"/>
        <end position="77"/>
    </location>
</feature>
<sequence length="626" mass="66195">MQIYRCVLQFHREATLPPGDRAAEGAASGGGEDDAALAAALQAEEDTAAAAAATTTTTATAAPMAVEGAAEGAAPAATEEEEEPDAGPGRRTRGRGKAKAAAAKAPKAAPAKAAPKAEQDEGEGEGEDDDQEAPADADGDVERIMLTAEQHLRTQCPAPHLASLELTGVGSADLLRLDMPRLRRLLVAGNHRHGHCLAGMDGLTGCACLPGWLTMSAWAGRGGAEQLDTDTLLTWTPMEALEELVLDSNPEALYPKFLKALCIAAPNLKILKYGWKYRQLRLYDKDLLMLARGMPRLEALELCGIHRVTASGVADCLLAASHLRRVVLYDAEIKSTQALLAHPVLKPFEDLVDLRVEPMDAWSPAFETASPVRQAAEGPAGKQHTHQQFLRKMAKVAAAAGGPAAPAAAPDKHASQRDARFLKRQQRRSRFQTAQYEMQMVAEHRERGCAHSLLSTTRHLPGLRGFLLDPAHNQRPYPRIVSAQLESQQSQYPGMVYYGWRGASTAGDWVSSLEDATCPMMAGGTMSWQGSTPMVEPLHEVFVGGDAAEAAQLALGAASASASASALEAAGGPPRPTLGRRSLSSVTGLLPAAGGAAGPEEGDALVGGEFDSALVREDIVPFTFDF</sequence>